<dbReference type="OMA" id="YLCGKFG"/>
<dbReference type="Gene3D" id="3.40.50.1000">
    <property type="entry name" value="HAD superfamily/HAD-like"/>
    <property type="match status" value="1"/>
</dbReference>
<dbReference type="Proteomes" id="UP000264231">
    <property type="component" value="Chromosome"/>
</dbReference>
<evidence type="ECO:0000256" key="3">
    <source>
        <dbReference type="ARBA" id="ARBA00006171"/>
    </source>
</evidence>
<dbReference type="InterPro" id="IPR023198">
    <property type="entry name" value="PGP-like_dom2"/>
</dbReference>
<organism evidence="5 6">
    <name type="scientific">Borrelia turicatae</name>
    <dbReference type="NCBI Taxonomy" id="142"/>
    <lineage>
        <taxon>Bacteria</taxon>
        <taxon>Pseudomonadati</taxon>
        <taxon>Spirochaetota</taxon>
        <taxon>Spirochaetia</taxon>
        <taxon>Spirochaetales</taxon>
        <taxon>Borreliaceae</taxon>
        <taxon>Borrelia</taxon>
    </lineage>
</organism>
<evidence type="ECO:0000256" key="2">
    <source>
        <dbReference type="ARBA" id="ARBA00004818"/>
    </source>
</evidence>
<dbReference type="GO" id="GO:0008967">
    <property type="term" value="F:phosphoglycolate phosphatase activity"/>
    <property type="evidence" value="ECO:0007669"/>
    <property type="project" value="UniProtKB-EC"/>
</dbReference>
<dbReference type="NCBIfam" id="TIGR01549">
    <property type="entry name" value="HAD-SF-IA-v1"/>
    <property type="match status" value="1"/>
</dbReference>
<evidence type="ECO:0000313" key="6">
    <source>
        <dbReference type="Proteomes" id="UP000264231"/>
    </source>
</evidence>
<protein>
    <recommendedName>
        <fullName evidence="4">phosphoglycolate phosphatase</fullName>
        <ecNumber evidence="4">3.1.3.18</ecNumber>
    </recommendedName>
</protein>
<name>A0A172XC52_BORTU</name>
<dbReference type="GO" id="GO:0005829">
    <property type="term" value="C:cytosol"/>
    <property type="evidence" value="ECO:0007669"/>
    <property type="project" value="TreeGrafter"/>
</dbReference>
<dbReference type="AlphaFoldDB" id="A0A172XC52"/>
<reference evidence="5 6" key="1">
    <citation type="submission" date="2016-05" db="EMBL/GenBank/DDBJ databases">
        <title>Chromosome and linear plasmid sequence of a 2015 human isolate of tick-borne relapsing fever spirochete, Borrelia turicatae.</title>
        <authorList>
            <person name="Kingry L.C."/>
            <person name="Dhwani B."/>
            <person name="Replogle A."/>
            <person name="Sexton C."/>
            <person name="Rowe L."/>
            <person name="Stermole B.M."/>
            <person name="Christensen A.M."/>
            <person name="Schriefer M.E."/>
        </authorList>
    </citation>
    <scope>NUCLEOTIDE SEQUENCE [LARGE SCALE GENOMIC DNA]</scope>
    <source>
        <strain evidence="5 6">BTE5EL</strain>
    </source>
</reference>
<dbReference type="InterPro" id="IPR023214">
    <property type="entry name" value="HAD_sf"/>
</dbReference>
<dbReference type="InterPro" id="IPR041492">
    <property type="entry name" value="HAD_2"/>
</dbReference>
<dbReference type="Pfam" id="PF13419">
    <property type="entry name" value="HAD_2"/>
    <property type="match status" value="1"/>
</dbReference>
<dbReference type="InterPro" id="IPR006439">
    <property type="entry name" value="HAD-SF_hydro_IA"/>
</dbReference>
<comment type="similarity">
    <text evidence="3">Belongs to the HAD-like hydrolase superfamily. CbbY/CbbZ/Gph/YieH family.</text>
</comment>
<dbReference type="SFLD" id="SFLDS00003">
    <property type="entry name" value="Haloacid_Dehalogenase"/>
    <property type="match status" value="1"/>
</dbReference>
<dbReference type="EC" id="3.1.3.18" evidence="4"/>
<dbReference type="InterPro" id="IPR050155">
    <property type="entry name" value="HAD-like_hydrolase_sf"/>
</dbReference>
<dbReference type="Gene3D" id="1.10.150.240">
    <property type="entry name" value="Putative phosphatase, domain 2"/>
    <property type="match status" value="1"/>
</dbReference>
<dbReference type="GO" id="GO:0006281">
    <property type="term" value="P:DNA repair"/>
    <property type="evidence" value="ECO:0007669"/>
    <property type="project" value="TreeGrafter"/>
</dbReference>
<evidence type="ECO:0000313" key="5">
    <source>
        <dbReference type="EMBL" id="ANF34129.1"/>
    </source>
</evidence>
<evidence type="ECO:0000256" key="1">
    <source>
        <dbReference type="ARBA" id="ARBA00000830"/>
    </source>
</evidence>
<proteinExistence type="inferred from homology"/>
<dbReference type="SFLD" id="SFLDG01129">
    <property type="entry name" value="C1.5:_HAD__Beta-PGM__Phosphata"/>
    <property type="match status" value="1"/>
</dbReference>
<dbReference type="PANTHER" id="PTHR43434:SF1">
    <property type="entry name" value="PHOSPHOGLYCOLATE PHOSPHATASE"/>
    <property type="match status" value="1"/>
</dbReference>
<gene>
    <name evidence="5" type="ORF">A7978_03395</name>
</gene>
<dbReference type="EMBL" id="CP015629">
    <property type="protein sequence ID" value="ANF34129.1"/>
    <property type="molecule type" value="Genomic_DNA"/>
</dbReference>
<dbReference type="PANTHER" id="PTHR43434">
    <property type="entry name" value="PHOSPHOGLYCOLATE PHOSPHATASE"/>
    <property type="match status" value="1"/>
</dbReference>
<dbReference type="InterPro" id="IPR036412">
    <property type="entry name" value="HAD-like_sf"/>
</dbReference>
<dbReference type="SUPFAM" id="SSF56784">
    <property type="entry name" value="HAD-like"/>
    <property type="match status" value="1"/>
</dbReference>
<accession>A0A172XC52</accession>
<comment type="catalytic activity">
    <reaction evidence="1">
        <text>2-phosphoglycolate + H2O = glycolate + phosphate</text>
        <dbReference type="Rhea" id="RHEA:14369"/>
        <dbReference type="ChEBI" id="CHEBI:15377"/>
        <dbReference type="ChEBI" id="CHEBI:29805"/>
        <dbReference type="ChEBI" id="CHEBI:43474"/>
        <dbReference type="ChEBI" id="CHEBI:58033"/>
        <dbReference type="EC" id="3.1.3.18"/>
    </reaction>
</comment>
<sequence length="220" mass="24910">MRIKACIFDMDGTLINSIMDIAFSMNLALKKLGYTEIKIDEFNTLVGRGYSKLVENTLEHLNVNLNDKHLKDNLYQEFVKAYNQNLSSLTKAYDGIPELLRKLNSLNIPVGILSNKNHEELLIISKDIFKDINFFEVRGYSPRFEAKPDPSNALDMIIELNLMPKEIAYIGDSDVDMITAQNAGFLPIGVSWGFRTIKELKESGAKYILSSPSELLDIIK</sequence>
<evidence type="ECO:0000256" key="4">
    <source>
        <dbReference type="ARBA" id="ARBA00013078"/>
    </source>
</evidence>
<comment type="pathway">
    <text evidence="2">Organic acid metabolism; glycolate biosynthesis; glycolate from 2-phosphoglycolate: step 1/1.</text>
</comment>
<dbReference type="RefSeq" id="WP_011772611.1">
    <property type="nucleotide sequence ID" value="NZ_CP015629.1"/>
</dbReference>